<gene>
    <name evidence="1" type="primary">gb23972</name>
    <name evidence="1" type="ORF">PR202_gb23972</name>
</gene>
<reference evidence="1" key="1">
    <citation type="journal article" date="2018" name="DNA Res.">
        <title>Multiple hybrid de novo genome assembly of finger millet, an orphan allotetraploid crop.</title>
        <authorList>
            <person name="Hatakeyama M."/>
            <person name="Aluri S."/>
            <person name="Balachadran M.T."/>
            <person name="Sivarajan S.R."/>
            <person name="Patrignani A."/>
            <person name="Gruter S."/>
            <person name="Poveda L."/>
            <person name="Shimizu-Inatsugi R."/>
            <person name="Baeten J."/>
            <person name="Francoijs K.J."/>
            <person name="Nataraja K.N."/>
            <person name="Reddy Y.A.N."/>
            <person name="Phadnis S."/>
            <person name="Ravikumar R.L."/>
            <person name="Schlapbach R."/>
            <person name="Sreeman S.M."/>
            <person name="Shimizu K.K."/>
        </authorList>
    </citation>
    <scope>NUCLEOTIDE SEQUENCE</scope>
</reference>
<accession>A0AAV5FK23</accession>
<proteinExistence type="predicted"/>
<comment type="caution">
    <text evidence="1">The sequence shown here is derived from an EMBL/GenBank/DDBJ whole genome shotgun (WGS) entry which is preliminary data.</text>
</comment>
<dbReference type="EMBL" id="BQKI01000088">
    <property type="protein sequence ID" value="GJN35223.1"/>
    <property type="molecule type" value="Genomic_DNA"/>
</dbReference>
<evidence type="ECO:0008006" key="3">
    <source>
        <dbReference type="Google" id="ProtNLM"/>
    </source>
</evidence>
<dbReference type="Proteomes" id="UP001054889">
    <property type="component" value="Unassembled WGS sequence"/>
</dbReference>
<sequence length="66" mass="7094">MGIGYVVGVLGGAILAHAAYATIQYRAVLKITEEEFSGPPMDVRYFTLTKLLSALSTDYIGGLTIR</sequence>
<evidence type="ECO:0000313" key="2">
    <source>
        <dbReference type="Proteomes" id="UP001054889"/>
    </source>
</evidence>
<organism evidence="1 2">
    <name type="scientific">Eleusine coracana subsp. coracana</name>
    <dbReference type="NCBI Taxonomy" id="191504"/>
    <lineage>
        <taxon>Eukaryota</taxon>
        <taxon>Viridiplantae</taxon>
        <taxon>Streptophyta</taxon>
        <taxon>Embryophyta</taxon>
        <taxon>Tracheophyta</taxon>
        <taxon>Spermatophyta</taxon>
        <taxon>Magnoliopsida</taxon>
        <taxon>Liliopsida</taxon>
        <taxon>Poales</taxon>
        <taxon>Poaceae</taxon>
        <taxon>PACMAD clade</taxon>
        <taxon>Chloridoideae</taxon>
        <taxon>Cynodonteae</taxon>
        <taxon>Eleusininae</taxon>
        <taxon>Eleusine</taxon>
    </lineage>
</organism>
<protein>
    <recommendedName>
        <fullName evidence="3">Membrane magnesium transporter</fullName>
    </recommendedName>
</protein>
<keyword evidence="2" id="KW-1185">Reference proteome</keyword>
<reference evidence="1" key="2">
    <citation type="submission" date="2021-12" db="EMBL/GenBank/DDBJ databases">
        <title>Resequencing data analysis of finger millet.</title>
        <authorList>
            <person name="Hatakeyama M."/>
            <person name="Aluri S."/>
            <person name="Balachadran M.T."/>
            <person name="Sivarajan S.R."/>
            <person name="Poveda L."/>
            <person name="Shimizu-Inatsugi R."/>
            <person name="Schlapbach R."/>
            <person name="Sreeman S.M."/>
            <person name="Shimizu K.K."/>
        </authorList>
    </citation>
    <scope>NUCLEOTIDE SEQUENCE</scope>
</reference>
<evidence type="ECO:0000313" key="1">
    <source>
        <dbReference type="EMBL" id="GJN35223.1"/>
    </source>
</evidence>
<dbReference type="AlphaFoldDB" id="A0AAV5FK23"/>
<name>A0AAV5FK23_ELECO</name>